<feature type="domain" description="Peptidase M1 membrane alanine aminopeptidase" evidence="2">
    <location>
        <begin position="384"/>
        <end position="528"/>
    </location>
</feature>
<dbReference type="InterPro" id="IPR027268">
    <property type="entry name" value="Peptidase_M4/M1_CTD_sf"/>
</dbReference>
<dbReference type="Pfam" id="PF01433">
    <property type="entry name" value="Peptidase_M1"/>
    <property type="match status" value="1"/>
</dbReference>
<feature type="signal peptide" evidence="1">
    <location>
        <begin position="1"/>
        <end position="20"/>
    </location>
</feature>
<evidence type="ECO:0000313" key="4">
    <source>
        <dbReference type="Proteomes" id="UP000294830"/>
    </source>
</evidence>
<keyword evidence="1" id="KW-0732">Signal</keyword>
<dbReference type="SUPFAM" id="SSF55486">
    <property type="entry name" value="Metalloproteases ('zincins'), catalytic domain"/>
    <property type="match status" value="1"/>
</dbReference>
<protein>
    <recommendedName>
        <fullName evidence="2">Peptidase M1 membrane alanine aminopeptidase domain-containing protein</fullName>
    </recommendedName>
</protein>
<dbReference type="AlphaFoldDB" id="A0A4R2EX85"/>
<proteinExistence type="predicted"/>
<sequence length="623" mass="70120">MKRRTIVASLGLLLSLQLMAQPPKLFVPLNVQRAIERGTRTTDGKPGPKYFQNRSDYTIKASFDPKTGVLVGRETIVYENNSPDSLRNIILRLYPNLFKAGAERQSAVDPADLNNGVELQEIRVNGSPISTEKLKYAGTNAIIPMKPSIKANTSVTLDIAWKVKLPNKTKIRMGRYDTGTYFVAYWYPQIAVYDDINGWSTDSYTGLQEFYNDYCSFDVEITLPRNQVAWATGELQNADAIFSDKILERIASAKKSDQLVRVITAEDIASNSILKADTENVWRFKASNVPDFAFGVSDSYVWDATSVEVDPATQRRVLVNAVYKVGSTAGENVAEIAQRSIKRLSEKLIGVPYPYPHMTVYEGDFGMEFPMMCNDGPVTDPIQKAFVTSHEVSHSYFPFMVGTNETLYGWIDEGLVTFIPKAIEQEYGNTNAHYYIAAWGKRTMGTTNDVPLSVPSTNLNVATSFMQNYGRAAVGFYFLHDMLGEKVFQKVIKEYVTRWASKHPTPTDLIYTINSVTGKDYSWYWNPWFYEYGYADLALEDVTISDDKVNLTVTKKGLFPVPIKLTVTFNDGTTQTIYHTAQVWEKSSTWRLKQTFDKKVAKVALGDANIPDAFAANNTYRVN</sequence>
<comment type="caution">
    <text evidence="3">The sequence shown here is derived from an EMBL/GenBank/DDBJ whole genome shotgun (WGS) entry which is preliminary data.</text>
</comment>
<dbReference type="EMBL" id="SLWB01000002">
    <property type="protein sequence ID" value="TCN72182.1"/>
    <property type="molecule type" value="Genomic_DNA"/>
</dbReference>
<dbReference type="OrthoDB" id="9814383at2"/>
<feature type="chain" id="PRO_5020727349" description="Peptidase M1 membrane alanine aminopeptidase domain-containing protein" evidence="1">
    <location>
        <begin position="21"/>
        <end position="623"/>
    </location>
</feature>
<evidence type="ECO:0000256" key="1">
    <source>
        <dbReference type="SAM" id="SignalP"/>
    </source>
</evidence>
<gene>
    <name evidence="3" type="ORF">CLV25_102145</name>
</gene>
<dbReference type="Gene3D" id="1.10.390.10">
    <property type="entry name" value="Neutral Protease Domain 2"/>
    <property type="match status" value="1"/>
</dbReference>
<evidence type="ECO:0000259" key="2">
    <source>
        <dbReference type="Pfam" id="PF01433"/>
    </source>
</evidence>
<reference evidence="3 4" key="1">
    <citation type="submission" date="2019-03" db="EMBL/GenBank/DDBJ databases">
        <title>Genomic Encyclopedia of Archaeal and Bacterial Type Strains, Phase II (KMG-II): from individual species to whole genera.</title>
        <authorList>
            <person name="Goeker M."/>
        </authorList>
    </citation>
    <scope>NUCLEOTIDE SEQUENCE [LARGE SCALE GENOMIC DNA]</scope>
    <source>
        <strain evidence="3 4">RL-C</strain>
    </source>
</reference>
<dbReference type="Proteomes" id="UP000294830">
    <property type="component" value="Unassembled WGS sequence"/>
</dbReference>
<dbReference type="CDD" id="cd09604">
    <property type="entry name" value="M1_APN_like"/>
    <property type="match status" value="1"/>
</dbReference>
<dbReference type="RefSeq" id="WP_131838245.1">
    <property type="nucleotide sequence ID" value="NZ_SLWB01000002.1"/>
</dbReference>
<accession>A0A4R2EX85</accession>
<organism evidence="3 4">
    <name type="scientific">Acetobacteroides hydrogenigenes</name>
    <dbReference type="NCBI Taxonomy" id="979970"/>
    <lineage>
        <taxon>Bacteria</taxon>
        <taxon>Pseudomonadati</taxon>
        <taxon>Bacteroidota</taxon>
        <taxon>Bacteroidia</taxon>
        <taxon>Bacteroidales</taxon>
        <taxon>Rikenellaceae</taxon>
        <taxon>Acetobacteroides</taxon>
    </lineage>
</organism>
<dbReference type="GO" id="GO:0008237">
    <property type="term" value="F:metallopeptidase activity"/>
    <property type="evidence" value="ECO:0007669"/>
    <property type="project" value="InterPro"/>
</dbReference>
<evidence type="ECO:0000313" key="3">
    <source>
        <dbReference type="EMBL" id="TCN72182.1"/>
    </source>
</evidence>
<keyword evidence="4" id="KW-1185">Reference proteome</keyword>
<name>A0A4R2EX85_9BACT</name>
<dbReference type="InterPro" id="IPR014782">
    <property type="entry name" value="Peptidase_M1_dom"/>
</dbReference>
<dbReference type="GO" id="GO:0008270">
    <property type="term" value="F:zinc ion binding"/>
    <property type="evidence" value="ECO:0007669"/>
    <property type="project" value="InterPro"/>
</dbReference>